<dbReference type="InterPro" id="IPR013094">
    <property type="entry name" value="AB_hydrolase_3"/>
</dbReference>
<proteinExistence type="inferred from homology"/>
<dbReference type="PROSITE" id="PS01174">
    <property type="entry name" value="LIPASE_GDXG_SER"/>
    <property type="match status" value="1"/>
</dbReference>
<dbReference type="OrthoDB" id="9806180at2"/>
<accession>A0A2S5KYS3</accession>
<evidence type="ECO:0000259" key="4">
    <source>
        <dbReference type="Pfam" id="PF07859"/>
    </source>
</evidence>
<evidence type="ECO:0000313" key="6">
    <source>
        <dbReference type="Proteomes" id="UP000238196"/>
    </source>
</evidence>
<dbReference type="AlphaFoldDB" id="A0A2S5KYS3"/>
<dbReference type="SUPFAM" id="SSF53474">
    <property type="entry name" value="alpha/beta-Hydrolases"/>
    <property type="match status" value="1"/>
</dbReference>
<dbReference type="InterPro" id="IPR033140">
    <property type="entry name" value="Lipase_GDXG_put_SER_AS"/>
</dbReference>
<dbReference type="Proteomes" id="UP000238196">
    <property type="component" value="Unassembled WGS sequence"/>
</dbReference>
<sequence>MSDAQLAMLLEQSKGNPPPQNGDIQALRDWFEGLNAVFPMAPETQVQRVNLGPCSADLLSSPDSDPGKLVIYYHGGGFIMGSAQCYNTITSFLAQAGGVTVLSVDYRLAPESPPPAGHEDCLHAYQWALAQGYQPGQIALAGDSAGGNLALSTAVSISRLGLPQPAAMVAMSPALDLANDTESHTTLADAPLLNRAMSELFLTVFIGDGDRRSPAVTPFYSPLPVLPPVLLHVGSTEMLRDDSVVVAERIRAAGGQAELKLWPGMCHSWQLFAPALDEGMQSIVEAATFIRRYMD</sequence>
<reference evidence="5 6" key="1">
    <citation type="submission" date="2018-02" db="EMBL/GenBank/DDBJ databases">
        <title>novel marine gammaproteobacteria from coastal saline agro ecosystem.</title>
        <authorList>
            <person name="Krishnan R."/>
            <person name="Ramesh Kumar N."/>
        </authorList>
    </citation>
    <scope>NUCLEOTIDE SEQUENCE [LARGE SCALE GENOMIC DNA]</scope>
    <source>
        <strain evidence="5 6">228</strain>
    </source>
</reference>
<name>A0A2S5KYS3_9PROT</name>
<keyword evidence="2 5" id="KW-0378">Hydrolase</keyword>
<feature type="active site" evidence="3">
    <location>
        <position position="144"/>
    </location>
</feature>
<organism evidence="5 6">
    <name type="scientific">Proteobacteria bacterium 228</name>
    <dbReference type="NCBI Taxonomy" id="2083153"/>
    <lineage>
        <taxon>Bacteria</taxon>
        <taxon>Pseudomonadati</taxon>
        <taxon>Pseudomonadota</taxon>
    </lineage>
</organism>
<dbReference type="EMBL" id="PRLP01000001">
    <property type="protein sequence ID" value="PPC79416.1"/>
    <property type="molecule type" value="Genomic_DNA"/>
</dbReference>
<dbReference type="PANTHER" id="PTHR48081:SF30">
    <property type="entry name" value="ACETYL-HYDROLASE LIPR-RELATED"/>
    <property type="match status" value="1"/>
</dbReference>
<comment type="similarity">
    <text evidence="1">Belongs to the 'GDXG' lipolytic enzyme family.</text>
</comment>
<feature type="domain" description="Alpha/beta hydrolase fold-3" evidence="4">
    <location>
        <begin position="70"/>
        <end position="270"/>
    </location>
</feature>
<comment type="caution">
    <text evidence="5">The sequence shown here is derived from an EMBL/GenBank/DDBJ whole genome shotgun (WGS) entry which is preliminary data.</text>
</comment>
<protein>
    <submittedName>
        <fullName evidence="5">Alpha/beta hydrolase</fullName>
    </submittedName>
</protein>
<dbReference type="Gene3D" id="3.40.50.1820">
    <property type="entry name" value="alpha/beta hydrolase"/>
    <property type="match status" value="1"/>
</dbReference>
<evidence type="ECO:0000256" key="1">
    <source>
        <dbReference type="ARBA" id="ARBA00010515"/>
    </source>
</evidence>
<dbReference type="GO" id="GO:0004806">
    <property type="term" value="F:triacylglycerol lipase activity"/>
    <property type="evidence" value="ECO:0007669"/>
    <property type="project" value="TreeGrafter"/>
</dbReference>
<dbReference type="InterPro" id="IPR029058">
    <property type="entry name" value="AB_hydrolase_fold"/>
</dbReference>
<evidence type="ECO:0000256" key="3">
    <source>
        <dbReference type="PROSITE-ProRule" id="PRU10038"/>
    </source>
</evidence>
<gene>
    <name evidence="5" type="ORF">C4K68_00425</name>
</gene>
<dbReference type="InterPro" id="IPR050300">
    <property type="entry name" value="GDXG_lipolytic_enzyme"/>
</dbReference>
<dbReference type="PANTHER" id="PTHR48081">
    <property type="entry name" value="AB HYDROLASE SUPERFAMILY PROTEIN C4A8.06C"/>
    <property type="match status" value="1"/>
</dbReference>
<dbReference type="Pfam" id="PF07859">
    <property type="entry name" value="Abhydrolase_3"/>
    <property type="match status" value="1"/>
</dbReference>
<evidence type="ECO:0000313" key="5">
    <source>
        <dbReference type="EMBL" id="PPC79416.1"/>
    </source>
</evidence>
<evidence type="ECO:0000256" key="2">
    <source>
        <dbReference type="ARBA" id="ARBA00022801"/>
    </source>
</evidence>